<dbReference type="AlphaFoldDB" id="A0A3B4AZL8"/>
<dbReference type="GO" id="GO:0005549">
    <property type="term" value="F:odorant binding"/>
    <property type="evidence" value="ECO:0007669"/>
    <property type="project" value="TreeGrafter"/>
</dbReference>
<dbReference type="InterPro" id="IPR000725">
    <property type="entry name" value="Olfact_rcpt"/>
</dbReference>
<dbReference type="GO" id="GO:0004984">
    <property type="term" value="F:olfactory receptor activity"/>
    <property type="evidence" value="ECO:0007669"/>
    <property type="project" value="InterPro"/>
</dbReference>
<dbReference type="PANTHER" id="PTHR26451:SF871">
    <property type="entry name" value="ODORANT RECEPTOR-RELATED"/>
    <property type="match status" value="1"/>
</dbReference>
<dbReference type="InterPro" id="IPR017452">
    <property type="entry name" value="GPCR_Rhodpsn_7TM"/>
</dbReference>
<feature type="transmembrane region" description="Helical" evidence="13">
    <location>
        <begin position="194"/>
        <end position="219"/>
    </location>
</feature>
<accession>A0A3B4AZL8</accession>
<evidence type="ECO:0000256" key="10">
    <source>
        <dbReference type="ARBA" id="ARBA00023170"/>
    </source>
</evidence>
<keyword evidence="9" id="KW-1015">Disulfide bond</keyword>
<feature type="transmembrane region" description="Helical" evidence="13">
    <location>
        <begin position="58"/>
        <end position="77"/>
    </location>
</feature>
<dbReference type="STRING" id="409849.ENSPMGP00000022732"/>
<sequence length="325" mass="36717">LMDNASAITVFTLSGLNGTEKYRIPLFVVTFLCYSLIWVANVTIIVTIIMDKNLHEPMYILLCNLCINGLFGTAGFYPKFLSDLLSSTHVISFSGCLLQGFVVHAYIGADLSILLVMSLDRYVSICRPLVYHSVMTRQRVGLLVLFAWLLPATLVMVSSITTFILKLCDSHIPRLYCINFFVNKLACTTSAASFIIPACTYTIYVCHFGFICLSYFYLIRTCRQSKNNMSKFMQTCLPHVICLIIVGIGFLFDLMYIRFSSVDLPQGLQSFMAIEFLVVPPILNPVIYGMKLTQVRNRIAQLFGVKQNKGSHKFVKKKKKSYSLK</sequence>
<feature type="transmembrane region" description="Helical" evidence="13">
    <location>
        <begin position="24"/>
        <end position="46"/>
    </location>
</feature>
<keyword evidence="5" id="KW-0552">Olfaction</keyword>
<evidence type="ECO:0000256" key="3">
    <source>
        <dbReference type="ARBA" id="ARBA00022606"/>
    </source>
</evidence>
<dbReference type="FunFam" id="1.20.1070.10:FF:000024">
    <property type="entry name" value="Olfactory receptor"/>
    <property type="match status" value="1"/>
</dbReference>
<dbReference type="PROSITE" id="PS50262">
    <property type="entry name" value="G_PROTEIN_RECEP_F1_2"/>
    <property type="match status" value="1"/>
</dbReference>
<name>A0A3B4AZL8_9GOBI</name>
<dbReference type="GO" id="GO:0004930">
    <property type="term" value="F:G protein-coupled receptor activity"/>
    <property type="evidence" value="ECO:0007669"/>
    <property type="project" value="UniProtKB-KW"/>
</dbReference>
<evidence type="ECO:0000256" key="8">
    <source>
        <dbReference type="ARBA" id="ARBA00023136"/>
    </source>
</evidence>
<dbReference type="PANTHER" id="PTHR26451">
    <property type="entry name" value="G_PROTEIN_RECEP_F1_2 DOMAIN-CONTAINING PROTEIN"/>
    <property type="match status" value="1"/>
</dbReference>
<dbReference type="Gene3D" id="1.20.1070.10">
    <property type="entry name" value="Rhodopsin 7-helix transmembrane proteins"/>
    <property type="match status" value="1"/>
</dbReference>
<keyword evidence="8 13" id="KW-0472">Membrane</keyword>
<keyword evidence="12" id="KW-0807">Transducer</keyword>
<dbReference type="Ensembl" id="ENSPMGT00000024211.1">
    <property type="protein sequence ID" value="ENSPMGP00000022732.1"/>
    <property type="gene ID" value="ENSPMGG00000018389.1"/>
</dbReference>
<evidence type="ECO:0000256" key="5">
    <source>
        <dbReference type="ARBA" id="ARBA00022725"/>
    </source>
</evidence>
<feature type="transmembrane region" description="Helical" evidence="13">
    <location>
        <begin position="97"/>
        <end position="119"/>
    </location>
</feature>
<evidence type="ECO:0000256" key="2">
    <source>
        <dbReference type="ARBA" id="ARBA00022475"/>
    </source>
</evidence>
<feature type="transmembrane region" description="Helical" evidence="13">
    <location>
        <begin position="271"/>
        <end position="290"/>
    </location>
</feature>
<dbReference type="PRINTS" id="PR00245">
    <property type="entry name" value="OLFACTORYR"/>
</dbReference>
<evidence type="ECO:0000256" key="12">
    <source>
        <dbReference type="ARBA" id="ARBA00023224"/>
    </source>
</evidence>
<dbReference type="GO" id="GO:0005886">
    <property type="term" value="C:plasma membrane"/>
    <property type="evidence" value="ECO:0007669"/>
    <property type="project" value="UniProtKB-SubCell"/>
</dbReference>
<reference evidence="15" key="1">
    <citation type="submission" date="2025-08" db="UniProtKB">
        <authorList>
            <consortium name="Ensembl"/>
        </authorList>
    </citation>
    <scope>IDENTIFICATION</scope>
</reference>
<keyword evidence="10" id="KW-0675">Receptor</keyword>
<dbReference type="Proteomes" id="UP000261520">
    <property type="component" value="Unplaced"/>
</dbReference>
<keyword evidence="2" id="KW-1003">Cell membrane</keyword>
<keyword evidence="6 13" id="KW-1133">Transmembrane helix</keyword>
<organism evidence="15 16">
    <name type="scientific">Periophthalmus magnuspinnatus</name>
    <dbReference type="NCBI Taxonomy" id="409849"/>
    <lineage>
        <taxon>Eukaryota</taxon>
        <taxon>Metazoa</taxon>
        <taxon>Chordata</taxon>
        <taxon>Craniata</taxon>
        <taxon>Vertebrata</taxon>
        <taxon>Euteleostomi</taxon>
        <taxon>Actinopterygii</taxon>
        <taxon>Neopterygii</taxon>
        <taxon>Teleostei</taxon>
        <taxon>Neoteleostei</taxon>
        <taxon>Acanthomorphata</taxon>
        <taxon>Gobiaria</taxon>
        <taxon>Gobiiformes</taxon>
        <taxon>Gobioidei</taxon>
        <taxon>Gobiidae</taxon>
        <taxon>Oxudercinae</taxon>
        <taxon>Periophthalmus</taxon>
    </lineage>
</organism>
<proteinExistence type="predicted"/>
<keyword evidence="4 13" id="KW-0812">Transmembrane</keyword>
<evidence type="ECO:0000256" key="9">
    <source>
        <dbReference type="ARBA" id="ARBA00023157"/>
    </source>
</evidence>
<evidence type="ECO:0000256" key="7">
    <source>
        <dbReference type="ARBA" id="ARBA00023040"/>
    </source>
</evidence>
<dbReference type="SUPFAM" id="SSF81321">
    <property type="entry name" value="Family A G protein-coupled receptor-like"/>
    <property type="match status" value="1"/>
</dbReference>
<evidence type="ECO:0000256" key="13">
    <source>
        <dbReference type="SAM" id="Phobius"/>
    </source>
</evidence>
<evidence type="ECO:0000313" key="15">
    <source>
        <dbReference type="Ensembl" id="ENSPMGP00000022732.1"/>
    </source>
</evidence>
<dbReference type="Pfam" id="PF13853">
    <property type="entry name" value="7tm_4"/>
    <property type="match status" value="1"/>
</dbReference>
<feature type="transmembrane region" description="Helical" evidence="13">
    <location>
        <begin position="140"/>
        <end position="165"/>
    </location>
</feature>
<dbReference type="InterPro" id="IPR000276">
    <property type="entry name" value="GPCR_Rhodpsn"/>
</dbReference>
<keyword evidence="7" id="KW-0297">G-protein coupled receptor</keyword>
<evidence type="ECO:0000256" key="1">
    <source>
        <dbReference type="ARBA" id="ARBA00004651"/>
    </source>
</evidence>
<comment type="subcellular location">
    <subcellularLocation>
        <location evidence="1">Cell membrane</location>
        <topology evidence="1">Multi-pass membrane protein</topology>
    </subcellularLocation>
</comment>
<evidence type="ECO:0000256" key="6">
    <source>
        <dbReference type="ARBA" id="ARBA00022989"/>
    </source>
</evidence>
<keyword evidence="11" id="KW-0325">Glycoprotein</keyword>
<dbReference type="PROSITE" id="PS00237">
    <property type="entry name" value="G_PROTEIN_RECEP_F1_1"/>
    <property type="match status" value="1"/>
</dbReference>
<evidence type="ECO:0000256" key="11">
    <source>
        <dbReference type="ARBA" id="ARBA00023180"/>
    </source>
</evidence>
<evidence type="ECO:0000259" key="14">
    <source>
        <dbReference type="PROSITE" id="PS50262"/>
    </source>
</evidence>
<reference evidence="15" key="2">
    <citation type="submission" date="2025-09" db="UniProtKB">
        <authorList>
            <consortium name="Ensembl"/>
        </authorList>
    </citation>
    <scope>IDENTIFICATION</scope>
</reference>
<keyword evidence="3" id="KW-0716">Sensory transduction</keyword>
<keyword evidence="16" id="KW-1185">Reference proteome</keyword>
<feature type="transmembrane region" description="Helical" evidence="13">
    <location>
        <begin position="240"/>
        <end position="259"/>
    </location>
</feature>
<evidence type="ECO:0000256" key="4">
    <source>
        <dbReference type="ARBA" id="ARBA00022692"/>
    </source>
</evidence>
<dbReference type="InterPro" id="IPR052921">
    <property type="entry name" value="GPCR1_Superfamily_Member"/>
</dbReference>
<protein>
    <recommendedName>
        <fullName evidence="14">G-protein coupled receptors family 1 profile domain-containing protein</fullName>
    </recommendedName>
</protein>
<feature type="domain" description="G-protein coupled receptors family 1 profile" evidence="14">
    <location>
        <begin position="40"/>
        <end position="288"/>
    </location>
</feature>
<evidence type="ECO:0000313" key="16">
    <source>
        <dbReference type="Proteomes" id="UP000261520"/>
    </source>
</evidence>